<feature type="compositionally biased region" description="Pro residues" evidence="1">
    <location>
        <begin position="169"/>
        <end position="190"/>
    </location>
</feature>
<keyword evidence="2" id="KW-1185">Reference proteome</keyword>
<dbReference type="AlphaFoldDB" id="A0A6P5A709"/>
<evidence type="ECO:0000256" key="1">
    <source>
        <dbReference type="SAM" id="MobiDB-lite"/>
    </source>
</evidence>
<organism evidence="2 3">
    <name type="scientific">Branchiostoma belcheri</name>
    <name type="common">Amphioxus</name>
    <dbReference type="NCBI Taxonomy" id="7741"/>
    <lineage>
        <taxon>Eukaryota</taxon>
        <taxon>Metazoa</taxon>
        <taxon>Chordata</taxon>
        <taxon>Cephalochordata</taxon>
        <taxon>Leptocardii</taxon>
        <taxon>Amphioxiformes</taxon>
        <taxon>Branchiostomatidae</taxon>
        <taxon>Branchiostoma</taxon>
    </lineage>
</organism>
<sequence length="422" mass="44591">MAAAVAVYRFVTWASNVKDVAVDRTCSVCKAVCCCKCCSGDADSTNGDWLYREPTGIQMVPPYIDLTDPTLTFEEVDEREPGSEKEKTSFCFCGEDAETKEPAVVTLSSVEVVITDQPRASNGDFAQAKSTAALDDKVLPVSVVSANDESAAANAVPPNNESTNTVPPNAVPPNAVPPNAVPPNAVPPNAVPSSGCGPSEAPDLEVATSSANDHNELLSLHKKDVSTDNSVVDEDDADDEKDGVFPSFSLVQTINNKKSPRPLSPGQSAGPSLSAPALQRTFGMKTSGAGPPERRGGEAGCARGGTGINLLKTASLNSFLSSVRTSNTSLHAAMLDAADFGLQQFLPAYRPAVPRQGRNTPGLSRYQVLVGKTWLSKLTATGRKRHLGAKRRSAKMKDRERLVTQTTDGIRVVIEFGESTTL</sequence>
<name>A0A6P5A709_BRABE</name>
<feature type="region of interest" description="Disordered" evidence="1">
    <location>
        <begin position="227"/>
        <end position="275"/>
    </location>
</feature>
<feature type="compositionally biased region" description="Acidic residues" evidence="1">
    <location>
        <begin position="231"/>
        <end position="241"/>
    </location>
</feature>
<accession>A0A6P5A709</accession>
<gene>
    <name evidence="3" type="primary">LOC109486064</name>
</gene>
<dbReference type="KEGG" id="bbel:109486064"/>
<dbReference type="GeneID" id="109486064"/>
<dbReference type="Proteomes" id="UP000515135">
    <property type="component" value="Unplaced"/>
</dbReference>
<dbReference type="RefSeq" id="XP_019645313.1">
    <property type="nucleotide sequence ID" value="XM_019789754.1"/>
</dbReference>
<proteinExistence type="predicted"/>
<evidence type="ECO:0000313" key="3">
    <source>
        <dbReference type="RefSeq" id="XP_019645313.1"/>
    </source>
</evidence>
<evidence type="ECO:0000313" key="2">
    <source>
        <dbReference type="Proteomes" id="UP000515135"/>
    </source>
</evidence>
<feature type="region of interest" description="Disordered" evidence="1">
    <location>
        <begin position="150"/>
        <end position="207"/>
    </location>
</feature>
<reference evidence="3" key="1">
    <citation type="submission" date="2025-08" db="UniProtKB">
        <authorList>
            <consortium name="RefSeq"/>
        </authorList>
    </citation>
    <scope>IDENTIFICATION</scope>
    <source>
        <tissue evidence="3">Gonad</tissue>
    </source>
</reference>
<dbReference type="OrthoDB" id="10050433at2759"/>
<protein>
    <submittedName>
        <fullName evidence="3">Uncharacterized protein LOC109486064</fullName>
    </submittedName>
</protein>